<reference evidence="5" key="2">
    <citation type="journal article" date="2018" name="Nat. Commun.">
        <title>Extreme sensitivity to ultraviolet light in the fungal pathogen causing white-nose syndrome of bats.</title>
        <authorList>
            <person name="Palmer J.M."/>
            <person name="Drees K.P."/>
            <person name="Foster J.T."/>
            <person name="Lindner D.L."/>
        </authorList>
    </citation>
    <scope>NUCLEOTIDE SEQUENCE [LARGE SCALE GENOMIC DNA]</scope>
    <source>
        <strain evidence="5">UAMH 10579</strain>
    </source>
</reference>
<dbReference type="InterPro" id="IPR050425">
    <property type="entry name" value="NAD(P)_dehydrat-like"/>
</dbReference>
<dbReference type="OrthoDB" id="2735536at2759"/>
<evidence type="ECO:0000313" key="5">
    <source>
        <dbReference type="Proteomes" id="UP000091956"/>
    </source>
</evidence>
<protein>
    <recommendedName>
        <fullName evidence="3">NAD-dependent epimerase/dehydratase domain-containing protein</fullName>
    </recommendedName>
</protein>
<gene>
    <name evidence="4" type="ORF">VE01_02800</name>
</gene>
<evidence type="ECO:0000259" key="3">
    <source>
        <dbReference type="Pfam" id="PF01370"/>
    </source>
</evidence>
<dbReference type="RefSeq" id="XP_018133244.1">
    <property type="nucleotide sequence ID" value="XM_018272304.2"/>
</dbReference>
<dbReference type="EMBL" id="KV460212">
    <property type="protein sequence ID" value="OBT99511.1"/>
    <property type="molecule type" value="Genomic_DNA"/>
</dbReference>
<dbReference type="SUPFAM" id="SSF51735">
    <property type="entry name" value="NAD(P)-binding Rossmann-fold domains"/>
    <property type="match status" value="1"/>
</dbReference>
<dbReference type="InterPro" id="IPR036291">
    <property type="entry name" value="NAD(P)-bd_dom_sf"/>
</dbReference>
<dbReference type="Gene3D" id="3.40.50.720">
    <property type="entry name" value="NAD(P)-binding Rossmann-like Domain"/>
    <property type="match status" value="1"/>
</dbReference>
<dbReference type="AlphaFoldDB" id="A0A1B8GUK7"/>
<dbReference type="Proteomes" id="UP000091956">
    <property type="component" value="Unassembled WGS sequence"/>
</dbReference>
<evidence type="ECO:0000256" key="1">
    <source>
        <dbReference type="ARBA" id="ARBA00023002"/>
    </source>
</evidence>
<dbReference type="GeneID" id="28836186"/>
<feature type="domain" description="NAD-dependent epimerase/dehydratase" evidence="3">
    <location>
        <begin position="11"/>
        <end position="275"/>
    </location>
</feature>
<keyword evidence="1" id="KW-0560">Oxidoreductase</keyword>
<dbReference type="GO" id="GO:0016616">
    <property type="term" value="F:oxidoreductase activity, acting on the CH-OH group of donors, NAD or NADP as acceptor"/>
    <property type="evidence" value="ECO:0007669"/>
    <property type="project" value="TreeGrafter"/>
</dbReference>
<organism evidence="4 5">
    <name type="scientific">Pseudogymnoascus verrucosus</name>
    <dbReference type="NCBI Taxonomy" id="342668"/>
    <lineage>
        <taxon>Eukaryota</taxon>
        <taxon>Fungi</taxon>
        <taxon>Dikarya</taxon>
        <taxon>Ascomycota</taxon>
        <taxon>Pezizomycotina</taxon>
        <taxon>Leotiomycetes</taxon>
        <taxon>Thelebolales</taxon>
        <taxon>Thelebolaceae</taxon>
        <taxon>Pseudogymnoascus</taxon>
    </lineage>
</organism>
<dbReference type="STRING" id="342668.A0A1B8GUK7"/>
<dbReference type="PANTHER" id="PTHR10366">
    <property type="entry name" value="NAD DEPENDENT EPIMERASE/DEHYDRATASE"/>
    <property type="match status" value="1"/>
</dbReference>
<evidence type="ECO:0000256" key="2">
    <source>
        <dbReference type="ARBA" id="ARBA00023445"/>
    </source>
</evidence>
<dbReference type="Pfam" id="PF01370">
    <property type="entry name" value="Epimerase"/>
    <property type="match status" value="1"/>
</dbReference>
<name>A0A1B8GUK7_9PEZI</name>
<dbReference type="PANTHER" id="PTHR10366:SF564">
    <property type="entry name" value="STEROL-4-ALPHA-CARBOXYLATE 3-DEHYDROGENASE, DECARBOXYLATING"/>
    <property type="match status" value="1"/>
</dbReference>
<accession>A0A1B8GUK7</accession>
<dbReference type="InterPro" id="IPR001509">
    <property type="entry name" value="Epimerase_deHydtase"/>
</dbReference>
<comment type="similarity">
    <text evidence="2">Belongs to the NAD(P)-dependent epimerase/dehydratase family. Dihydroflavonol-4-reductase subfamily.</text>
</comment>
<proteinExistence type="inferred from homology"/>
<reference evidence="4 5" key="1">
    <citation type="submission" date="2016-03" db="EMBL/GenBank/DDBJ databases">
        <title>Comparative genomics of Pseudogymnoascus destructans, the fungus causing white-nose syndrome of bats.</title>
        <authorList>
            <person name="Palmer J.M."/>
            <person name="Drees K.P."/>
            <person name="Foster J.T."/>
            <person name="Lindner D.L."/>
        </authorList>
    </citation>
    <scope>NUCLEOTIDE SEQUENCE [LARGE SCALE GENOMIC DNA]</scope>
    <source>
        <strain evidence="4 5">UAMH 10579</strain>
    </source>
</reference>
<evidence type="ECO:0000313" key="4">
    <source>
        <dbReference type="EMBL" id="OBT99511.1"/>
    </source>
</evidence>
<keyword evidence="5" id="KW-1185">Reference proteome</keyword>
<sequence>MSIPASNGKVVLITGINGYIGSKIGLDALNQGYSIRGTSRSVASTHALLAGPFAPYSDRIEIFEVPDITAPKAFDAAVKGVHGIFHVASPVNFALNTWDTVVVPAIGGTNTLLTSALEQAGSQLEAVVITSSVAALWNRGSPEGYVTTEADENTWAVEAAKNVDADGIPEAQRGGIMYAASKAAALRAVQEFRDTRKPPFSIITIHPSIVIGPPVLVPSSPSKLNETLKPLYSIFAGLTGVLPTRYGSGATIDVRDVSRVHLWAYENHTIANGEKYIASSGIGPNQGIADILRAQYPERKNIPIGDPETGYLFKKDANGRIVEISHVPGTSRISGQKAVEATGKEWIGFPQSILDTAKALESLNGED</sequence>